<evidence type="ECO:0000313" key="1">
    <source>
        <dbReference type="EMBL" id="NME27667.1"/>
    </source>
</evidence>
<dbReference type="AlphaFoldDB" id="A0A848BXA3"/>
<dbReference type="Proteomes" id="UP000591071">
    <property type="component" value="Unassembled WGS sequence"/>
</dbReference>
<sequence>MEQVHYIHELPGQAGIAAPLSLAGRPFTPGKKARVHILALGDVGMTMLIGLRLLGAADIACIGICDLNENNLRRLEIEINQIRYPFAGQGDGPVLPPVYMVTEEQLFDCDVFIFCASKGVPPLSAKGDVRMAQLEANKGLIGHFAGLARKAAYGGLVCIVSDPVDPLCAAFLDASGVQPWQIQGYGLGVMNARACYYAEQDERMAHYLKEGRAFGPHGEDLVIADRIDGYDDALSRELTRKVVEANYVVRNLGYKPYIAPALSSAALSILLTLEGRWHYGSVYLGDRDRGAFLGVRSRYTDEGLVYEDRSLPKALYDRIAYAYLRLCELR</sequence>
<gene>
    <name evidence="1" type="ORF">HF872_03355</name>
</gene>
<name>A0A848BXA3_9FIRM</name>
<dbReference type="SUPFAM" id="SSF51735">
    <property type="entry name" value="NAD(P)-binding Rossmann-fold domains"/>
    <property type="match status" value="1"/>
</dbReference>
<accession>A0A848BXA3</accession>
<evidence type="ECO:0000313" key="2">
    <source>
        <dbReference type="Proteomes" id="UP000591071"/>
    </source>
</evidence>
<proteinExistence type="predicted"/>
<dbReference type="InterPro" id="IPR036291">
    <property type="entry name" value="NAD(P)-bd_dom_sf"/>
</dbReference>
<dbReference type="EMBL" id="JABAFG010000004">
    <property type="protein sequence ID" value="NME27667.1"/>
    <property type="molecule type" value="Genomic_DNA"/>
</dbReference>
<dbReference type="RefSeq" id="WP_170087259.1">
    <property type="nucleotide sequence ID" value="NZ_JABAFG010000004.1"/>
</dbReference>
<reference evidence="1 2" key="1">
    <citation type="submission" date="2020-04" db="EMBL/GenBank/DDBJ databases">
        <authorList>
            <person name="Hitch T.C.A."/>
            <person name="Wylensek D."/>
            <person name="Clavel T."/>
        </authorList>
    </citation>
    <scope>NUCLEOTIDE SEQUENCE [LARGE SCALE GENOMIC DNA]</scope>
    <source>
        <strain evidence="1 2">Oil-RF-744-FAT-WT-6-1</strain>
    </source>
</reference>
<organism evidence="1 2">
    <name type="scientific">Megasphaera hexanoica</name>
    <dbReference type="NCBI Taxonomy" id="1675036"/>
    <lineage>
        <taxon>Bacteria</taxon>
        <taxon>Bacillati</taxon>
        <taxon>Bacillota</taxon>
        <taxon>Negativicutes</taxon>
        <taxon>Veillonellales</taxon>
        <taxon>Veillonellaceae</taxon>
        <taxon>Megasphaera</taxon>
    </lineage>
</organism>
<dbReference type="Gene3D" id="3.40.50.720">
    <property type="entry name" value="NAD(P)-binding Rossmann-like Domain"/>
    <property type="match status" value="1"/>
</dbReference>
<protein>
    <submittedName>
        <fullName evidence="1">Lactate dehydrogenase</fullName>
    </submittedName>
</protein>
<comment type="caution">
    <text evidence="1">The sequence shown here is derived from an EMBL/GenBank/DDBJ whole genome shotgun (WGS) entry which is preliminary data.</text>
</comment>